<dbReference type="Proteomes" id="UP000184364">
    <property type="component" value="Unassembled WGS sequence"/>
</dbReference>
<dbReference type="EMBL" id="FRAV01000054">
    <property type="protein sequence ID" value="SHM54904.1"/>
    <property type="molecule type" value="Genomic_DNA"/>
</dbReference>
<dbReference type="RefSeq" id="WP_073297679.1">
    <property type="nucleotide sequence ID" value="NZ_FRAV01000054.1"/>
</dbReference>
<evidence type="ECO:0000313" key="1">
    <source>
        <dbReference type="EMBL" id="SHM54904.1"/>
    </source>
</evidence>
<organism evidence="1 2">
    <name type="scientific">Chryseobacterium polytrichastri</name>
    <dbReference type="NCBI Taxonomy" id="1302687"/>
    <lineage>
        <taxon>Bacteria</taxon>
        <taxon>Pseudomonadati</taxon>
        <taxon>Bacteroidota</taxon>
        <taxon>Flavobacteriia</taxon>
        <taxon>Flavobacteriales</taxon>
        <taxon>Weeksellaceae</taxon>
        <taxon>Chryseobacterium group</taxon>
        <taxon>Chryseobacterium</taxon>
    </lineage>
</organism>
<gene>
    <name evidence="1" type="ORF">SAMN05444267_10547</name>
</gene>
<accession>A0A1M7JPH3</accession>
<dbReference type="OrthoDB" id="7065421at2"/>
<proteinExistence type="predicted"/>
<reference evidence="2" key="1">
    <citation type="submission" date="2016-11" db="EMBL/GenBank/DDBJ databases">
        <authorList>
            <person name="Varghese N."/>
            <person name="Submissions S."/>
        </authorList>
    </citation>
    <scope>NUCLEOTIDE SEQUENCE [LARGE SCALE GENOMIC DNA]</scope>
    <source>
        <strain evidence="2">DSM 26899</strain>
    </source>
</reference>
<protein>
    <submittedName>
        <fullName evidence="1">Uncharacterized protein</fullName>
    </submittedName>
</protein>
<name>A0A1M7JPH3_9FLAO</name>
<keyword evidence="2" id="KW-1185">Reference proteome</keyword>
<dbReference type="STRING" id="1302687.SAMN05444267_10547"/>
<evidence type="ECO:0000313" key="2">
    <source>
        <dbReference type="Proteomes" id="UP000184364"/>
    </source>
</evidence>
<sequence length="68" mass="7673">MKGGTKNKYSKVKAEEVSDEKIKINFDPSLEDMGIIYIEKSDSKYLISGNPIYFINPGSDSMPLKKLK</sequence>
<dbReference type="AlphaFoldDB" id="A0A1M7JPH3"/>